<evidence type="ECO:0000256" key="9">
    <source>
        <dbReference type="ARBA" id="ARBA00022777"/>
    </source>
</evidence>
<evidence type="ECO:0000256" key="8">
    <source>
        <dbReference type="ARBA" id="ARBA00022741"/>
    </source>
</evidence>
<dbReference type="Pfam" id="PF02518">
    <property type="entry name" value="HATPase_c"/>
    <property type="match status" value="1"/>
</dbReference>
<dbReference type="STRING" id="574376.BAMA_07470"/>
<dbReference type="InterPro" id="IPR003594">
    <property type="entry name" value="HATPase_dom"/>
</dbReference>
<evidence type="ECO:0000313" key="18">
    <source>
        <dbReference type="Proteomes" id="UP000027822"/>
    </source>
</evidence>
<comment type="subcellular location">
    <subcellularLocation>
        <location evidence="2">Cell membrane</location>
        <topology evidence="2">Multi-pass membrane protein</topology>
    </subcellularLocation>
</comment>
<evidence type="ECO:0000256" key="1">
    <source>
        <dbReference type="ARBA" id="ARBA00000085"/>
    </source>
</evidence>
<keyword evidence="6" id="KW-0808">Transferase</keyword>
<dbReference type="Gene3D" id="1.10.287.130">
    <property type="match status" value="1"/>
</dbReference>
<dbReference type="GO" id="GO:0005524">
    <property type="term" value="F:ATP binding"/>
    <property type="evidence" value="ECO:0007669"/>
    <property type="project" value="UniProtKB-KW"/>
</dbReference>
<dbReference type="AlphaFoldDB" id="A0A073JUW1"/>
<dbReference type="CDD" id="cd00082">
    <property type="entry name" value="HisKA"/>
    <property type="match status" value="1"/>
</dbReference>
<feature type="domain" description="Histidine kinase" evidence="15">
    <location>
        <begin position="250"/>
        <end position="459"/>
    </location>
</feature>
<comment type="catalytic activity">
    <reaction evidence="1">
        <text>ATP + protein L-histidine = ADP + protein N-phospho-L-histidine.</text>
        <dbReference type="EC" id="2.7.13.3"/>
    </reaction>
</comment>
<dbReference type="Pfam" id="PF00672">
    <property type="entry name" value="HAMP"/>
    <property type="match status" value="1"/>
</dbReference>
<dbReference type="SUPFAM" id="SSF158472">
    <property type="entry name" value="HAMP domain-like"/>
    <property type="match status" value="1"/>
</dbReference>
<evidence type="ECO:0000256" key="7">
    <source>
        <dbReference type="ARBA" id="ARBA00022692"/>
    </source>
</evidence>
<keyword evidence="7 14" id="KW-0812">Transmembrane</keyword>
<feature type="transmembrane region" description="Helical" evidence="14">
    <location>
        <begin position="12"/>
        <end position="31"/>
    </location>
</feature>
<feature type="transmembrane region" description="Helical" evidence="14">
    <location>
        <begin position="163"/>
        <end position="182"/>
    </location>
</feature>
<keyword evidence="10" id="KW-0067">ATP-binding</keyword>
<keyword evidence="4" id="KW-1003">Cell membrane</keyword>
<dbReference type="CDD" id="cd06225">
    <property type="entry name" value="HAMP"/>
    <property type="match status" value="1"/>
</dbReference>
<dbReference type="InterPro" id="IPR036890">
    <property type="entry name" value="HATPase_C_sf"/>
</dbReference>
<evidence type="ECO:0000256" key="12">
    <source>
        <dbReference type="ARBA" id="ARBA00023012"/>
    </source>
</evidence>
<gene>
    <name evidence="17" type="ORF">BAMA_07470</name>
</gene>
<dbReference type="InterPro" id="IPR003661">
    <property type="entry name" value="HisK_dim/P_dom"/>
</dbReference>
<dbReference type="SMART" id="SM00304">
    <property type="entry name" value="HAMP"/>
    <property type="match status" value="1"/>
</dbReference>
<dbReference type="SMART" id="SM00388">
    <property type="entry name" value="HisKA"/>
    <property type="match status" value="1"/>
</dbReference>
<organism evidence="17 18">
    <name type="scientific">Bacillus manliponensis</name>
    <dbReference type="NCBI Taxonomy" id="574376"/>
    <lineage>
        <taxon>Bacteria</taxon>
        <taxon>Bacillati</taxon>
        <taxon>Bacillota</taxon>
        <taxon>Bacilli</taxon>
        <taxon>Bacillales</taxon>
        <taxon>Bacillaceae</taxon>
        <taxon>Bacillus</taxon>
        <taxon>Bacillus cereus group</taxon>
    </lineage>
</organism>
<evidence type="ECO:0000259" key="16">
    <source>
        <dbReference type="PROSITE" id="PS50885"/>
    </source>
</evidence>
<proteinExistence type="predicted"/>
<keyword evidence="13 14" id="KW-0472">Membrane</keyword>
<dbReference type="InterPro" id="IPR005467">
    <property type="entry name" value="His_kinase_dom"/>
</dbReference>
<dbReference type="SUPFAM" id="SSF55874">
    <property type="entry name" value="ATPase domain of HSP90 chaperone/DNA topoisomerase II/histidine kinase"/>
    <property type="match status" value="1"/>
</dbReference>
<evidence type="ECO:0000256" key="2">
    <source>
        <dbReference type="ARBA" id="ARBA00004651"/>
    </source>
</evidence>
<evidence type="ECO:0000256" key="3">
    <source>
        <dbReference type="ARBA" id="ARBA00012438"/>
    </source>
</evidence>
<dbReference type="Pfam" id="PF00512">
    <property type="entry name" value="HisKA"/>
    <property type="match status" value="1"/>
</dbReference>
<keyword evidence="11 14" id="KW-1133">Transmembrane helix</keyword>
<dbReference type="Proteomes" id="UP000027822">
    <property type="component" value="Unassembled WGS sequence"/>
</dbReference>
<evidence type="ECO:0000256" key="10">
    <source>
        <dbReference type="ARBA" id="ARBA00022840"/>
    </source>
</evidence>
<dbReference type="EMBL" id="JOTN01000018">
    <property type="protein sequence ID" value="KEK18017.1"/>
    <property type="molecule type" value="Genomic_DNA"/>
</dbReference>
<comment type="caution">
    <text evidence="17">The sequence shown here is derived from an EMBL/GenBank/DDBJ whole genome shotgun (WGS) entry which is preliminary data.</text>
</comment>
<reference evidence="17 18" key="1">
    <citation type="submission" date="2014-06" db="EMBL/GenBank/DDBJ databases">
        <title>Draft genome sequence of Bacillus manliponensis JCM 15802 (MCCC 1A00708).</title>
        <authorList>
            <person name="Lai Q."/>
            <person name="Liu Y."/>
            <person name="Shao Z."/>
        </authorList>
    </citation>
    <scope>NUCLEOTIDE SEQUENCE [LARGE SCALE GENOMIC DNA]</scope>
    <source>
        <strain evidence="17 18">JCM 15802</strain>
    </source>
</reference>
<evidence type="ECO:0000256" key="13">
    <source>
        <dbReference type="ARBA" id="ARBA00023136"/>
    </source>
</evidence>
<dbReference type="SUPFAM" id="SSF47384">
    <property type="entry name" value="Homodimeric domain of signal transducing histidine kinase"/>
    <property type="match status" value="1"/>
</dbReference>
<dbReference type="GO" id="GO:0000155">
    <property type="term" value="F:phosphorelay sensor kinase activity"/>
    <property type="evidence" value="ECO:0007669"/>
    <property type="project" value="InterPro"/>
</dbReference>
<dbReference type="InterPro" id="IPR050398">
    <property type="entry name" value="HssS/ArlS-like"/>
</dbReference>
<dbReference type="PROSITE" id="PS50885">
    <property type="entry name" value="HAMP"/>
    <property type="match status" value="1"/>
</dbReference>
<dbReference type="RefSeq" id="WP_034641904.1">
    <property type="nucleotide sequence ID" value="NZ_CBCSJC010000018.1"/>
</dbReference>
<dbReference type="InterPro" id="IPR036097">
    <property type="entry name" value="HisK_dim/P_sf"/>
</dbReference>
<name>A0A073JUW1_9BACI</name>
<dbReference type="PANTHER" id="PTHR45528:SF1">
    <property type="entry name" value="SENSOR HISTIDINE KINASE CPXA"/>
    <property type="match status" value="1"/>
</dbReference>
<accession>A0A073JUW1</accession>
<dbReference type="PROSITE" id="PS50109">
    <property type="entry name" value="HIS_KIN"/>
    <property type="match status" value="1"/>
</dbReference>
<keyword evidence="9 17" id="KW-0418">Kinase</keyword>
<evidence type="ECO:0000259" key="15">
    <source>
        <dbReference type="PROSITE" id="PS50109"/>
    </source>
</evidence>
<dbReference type="OrthoDB" id="9762826at2"/>
<dbReference type="Gene3D" id="3.30.565.10">
    <property type="entry name" value="Histidine kinase-like ATPase, C-terminal domain"/>
    <property type="match status" value="1"/>
</dbReference>
<keyword evidence="8" id="KW-0547">Nucleotide-binding</keyword>
<sequence>MNKLGKKLFISISITIVFIFTISLLGTNYFLPKYMIYKTREKVQSVTEQLQVISIEELDDFIDEVEKEEHVTIVYTSIKSTEEAINESLRSQLTKKRVTLNRLWITEDEIMKVRDKGKTNKLYDQEKLKASFFANYTVKGDLLILTGISIAQSHEIIEMLNTFNAYIFGLSMLLVIIIVWILSKAITTPLKELSEVAEDISNLHFKRTDVKTNDEIGDLAQSINRMSATLHDVHQDLIDRNAHLKRFMGDITHELKTPIALVKAYAMGIQDGLDDGTYVDTIIKQTDQLSNLIEELLCFSKMERDRLQKEEFELVPLIQRVIGKYKIELHSKGIMLKEQYPKHPVLITADAAKMEMVFNNLISNAMKYTNNNQIEVWIEDCGGEVRFTIQNGINEVSEEDIMKLWEPFFVLESSRSKEVSGTGLGLAIVKSILERHSFQYGVSKVENDIRFYVYMKKSL</sequence>
<dbReference type="InterPro" id="IPR003660">
    <property type="entry name" value="HAMP_dom"/>
</dbReference>
<feature type="domain" description="HAMP" evidence="16">
    <location>
        <begin position="184"/>
        <end position="235"/>
    </location>
</feature>
<evidence type="ECO:0000256" key="14">
    <source>
        <dbReference type="SAM" id="Phobius"/>
    </source>
</evidence>
<evidence type="ECO:0000256" key="6">
    <source>
        <dbReference type="ARBA" id="ARBA00022679"/>
    </source>
</evidence>
<dbReference type="EC" id="2.7.13.3" evidence="3"/>
<keyword evidence="5" id="KW-0597">Phosphoprotein</keyword>
<evidence type="ECO:0000256" key="4">
    <source>
        <dbReference type="ARBA" id="ARBA00022475"/>
    </source>
</evidence>
<dbReference type="eggNOG" id="COG0642">
    <property type="taxonomic scope" value="Bacteria"/>
</dbReference>
<dbReference type="PANTHER" id="PTHR45528">
    <property type="entry name" value="SENSOR HISTIDINE KINASE CPXA"/>
    <property type="match status" value="1"/>
</dbReference>
<keyword evidence="12" id="KW-0902">Two-component regulatory system</keyword>
<keyword evidence="18" id="KW-1185">Reference proteome</keyword>
<dbReference type="SMART" id="SM00387">
    <property type="entry name" value="HATPase_c"/>
    <property type="match status" value="1"/>
</dbReference>
<dbReference type="Gene3D" id="6.10.340.10">
    <property type="match status" value="1"/>
</dbReference>
<evidence type="ECO:0000256" key="5">
    <source>
        <dbReference type="ARBA" id="ARBA00022553"/>
    </source>
</evidence>
<dbReference type="GO" id="GO:0005886">
    <property type="term" value="C:plasma membrane"/>
    <property type="evidence" value="ECO:0007669"/>
    <property type="project" value="UniProtKB-SubCell"/>
</dbReference>
<protein>
    <recommendedName>
        <fullName evidence="3">histidine kinase</fullName>
        <ecNumber evidence="3">2.7.13.3</ecNumber>
    </recommendedName>
</protein>
<evidence type="ECO:0000256" key="11">
    <source>
        <dbReference type="ARBA" id="ARBA00022989"/>
    </source>
</evidence>
<evidence type="ECO:0000313" key="17">
    <source>
        <dbReference type="EMBL" id="KEK18017.1"/>
    </source>
</evidence>